<dbReference type="SUPFAM" id="SSF53448">
    <property type="entry name" value="Nucleotide-diphospho-sugar transferases"/>
    <property type="match status" value="1"/>
</dbReference>
<dbReference type="Proteomes" id="UP000546031">
    <property type="component" value="Unassembled WGS sequence"/>
</dbReference>
<proteinExistence type="predicted"/>
<evidence type="ECO:0000256" key="4">
    <source>
        <dbReference type="ARBA" id="ARBA00022692"/>
    </source>
</evidence>
<dbReference type="EMBL" id="JABWTA010000001">
    <property type="protein sequence ID" value="NVE93353.1"/>
    <property type="molecule type" value="Genomic_DNA"/>
</dbReference>
<reference evidence="11 12" key="1">
    <citation type="submission" date="2020-06" db="EMBL/GenBank/DDBJ databases">
        <title>Altererythrobacter lutimaris sp. nov., a marine bacterium isolated from a tidal flat.</title>
        <authorList>
            <person name="Kim D."/>
            <person name="Yoo Y."/>
            <person name="Kim J.-J."/>
        </authorList>
    </citation>
    <scope>NUCLEOTIDE SEQUENCE [LARGE SCALE GENOMIC DNA]</scope>
    <source>
        <strain evidence="11 12">JGD-16</strain>
    </source>
</reference>
<organism evidence="11 12">
    <name type="scientific">Altererythrobacter lutimaris</name>
    <dbReference type="NCBI Taxonomy" id="2743979"/>
    <lineage>
        <taxon>Bacteria</taxon>
        <taxon>Pseudomonadati</taxon>
        <taxon>Pseudomonadota</taxon>
        <taxon>Alphaproteobacteria</taxon>
        <taxon>Sphingomonadales</taxon>
        <taxon>Erythrobacteraceae</taxon>
        <taxon>Altererythrobacter</taxon>
    </lineage>
</organism>
<feature type="transmembrane region" description="Helical" evidence="9">
    <location>
        <begin position="268"/>
        <end position="293"/>
    </location>
</feature>
<evidence type="ECO:0000256" key="8">
    <source>
        <dbReference type="SAM" id="MobiDB-lite"/>
    </source>
</evidence>
<evidence type="ECO:0000256" key="2">
    <source>
        <dbReference type="ARBA" id="ARBA00022676"/>
    </source>
</evidence>
<evidence type="ECO:0000256" key="9">
    <source>
        <dbReference type="SAM" id="Phobius"/>
    </source>
</evidence>
<evidence type="ECO:0000256" key="5">
    <source>
        <dbReference type="ARBA" id="ARBA00022985"/>
    </source>
</evidence>
<evidence type="ECO:0000313" key="12">
    <source>
        <dbReference type="Proteomes" id="UP000546031"/>
    </source>
</evidence>
<feature type="transmembrane region" description="Helical" evidence="9">
    <location>
        <begin position="232"/>
        <end position="253"/>
    </location>
</feature>
<keyword evidence="5" id="KW-0448">Lipopolysaccharide biosynthesis</keyword>
<dbReference type="InterPro" id="IPR001173">
    <property type="entry name" value="Glyco_trans_2-like"/>
</dbReference>
<dbReference type="AlphaFoldDB" id="A0A850H6A4"/>
<protein>
    <submittedName>
        <fullName evidence="11">Glycosyltransferase</fullName>
    </submittedName>
</protein>
<keyword evidence="1" id="KW-1003">Cell membrane</keyword>
<dbReference type="GO" id="GO:0005886">
    <property type="term" value="C:plasma membrane"/>
    <property type="evidence" value="ECO:0007669"/>
    <property type="project" value="TreeGrafter"/>
</dbReference>
<evidence type="ECO:0000259" key="10">
    <source>
        <dbReference type="Pfam" id="PF00535"/>
    </source>
</evidence>
<feature type="region of interest" description="Disordered" evidence="8">
    <location>
        <begin position="309"/>
        <end position="347"/>
    </location>
</feature>
<keyword evidence="7 9" id="KW-0472">Membrane</keyword>
<evidence type="ECO:0000256" key="3">
    <source>
        <dbReference type="ARBA" id="ARBA00022679"/>
    </source>
</evidence>
<name>A0A850H6A4_9SPHN</name>
<dbReference type="Pfam" id="PF00535">
    <property type="entry name" value="Glycos_transf_2"/>
    <property type="match status" value="1"/>
</dbReference>
<keyword evidence="6 9" id="KW-1133">Transmembrane helix</keyword>
<dbReference type="PANTHER" id="PTHR48090:SF3">
    <property type="entry name" value="UNDECAPRENYL-PHOSPHATE 4-DEOXY-4-FORMAMIDO-L-ARABINOSE TRANSFERASE"/>
    <property type="match status" value="1"/>
</dbReference>
<keyword evidence="12" id="KW-1185">Reference proteome</keyword>
<evidence type="ECO:0000313" key="11">
    <source>
        <dbReference type="EMBL" id="NVE93353.1"/>
    </source>
</evidence>
<dbReference type="PANTHER" id="PTHR48090">
    <property type="entry name" value="UNDECAPRENYL-PHOSPHATE 4-DEOXY-4-FORMAMIDO-L-ARABINOSE TRANSFERASE-RELATED"/>
    <property type="match status" value="1"/>
</dbReference>
<dbReference type="GO" id="GO:0009103">
    <property type="term" value="P:lipopolysaccharide biosynthetic process"/>
    <property type="evidence" value="ECO:0007669"/>
    <property type="project" value="UniProtKB-KW"/>
</dbReference>
<keyword evidence="4 9" id="KW-0812">Transmembrane</keyword>
<feature type="domain" description="Glycosyltransferase 2-like" evidence="10">
    <location>
        <begin position="6"/>
        <end position="135"/>
    </location>
</feature>
<dbReference type="Gene3D" id="3.90.550.10">
    <property type="entry name" value="Spore Coat Polysaccharide Biosynthesis Protein SpsA, Chain A"/>
    <property type="match status" value="1"/>
</dbReference>
<comment type="caution">
    <text evidence="11">The sequence shown here is derived from an EMBL/GenBank/DDBJ whole genome shotgun (WGS) entry which is preliminary data.</text>
</comment>
<keyword evidence="3 11" id="KW-0808">Transferase</keyword>
<gene>
    <name evidence="11" type="ORF">HUO12_00410</name>
</gene>
<dbReference type="GO" id="GO:0016757">
    <property type="term" value="F:glycosyltransferase activity"/>
    <property type="evidence" value="ECO:0007669"/>
    <property type="project" value="UniProtKB-KW"/>
</dbReference>
<dbReference type="InterPro" id="IPR029044">
    <property type="entry name" value="Nucleotide-diphossugar_trans"/>
</dbReference>
<accession>A0A850H6A4</accession>
<sequence length="347" mass="38816">MPIDVSVIIPVCGRFDDVPRLLEAYRDAVKDHVESQEIIFVVDGAQPAFEESLAEVDKDKQPDLVLRMPSRFGEAACLMQGARRARGEQILILPAYFQLEPGHIGKLFEDESGADVVTAARDRSEDTPMNRLRGWFFDRCASLAGSPYRDPGCAVRLLRANILPELNLQDEQHRFLPLIAERAGYSVKLLMLPQSEMDRKFRYHAPTDYLGALLDLISMGFLMRFMQKPFRFFGSIGATFIAAGVLLGIYMVVERTFYSVPMGDRPMLLLVVLSIVLGLQIAVVGLIAEIVMFTRARKFSTYHVRSVSRVEEDAETVSEDSEAASDEPDTPDTPDSGQNVLPIKQVK</sequence>
<evidence type="ECO:0000256" key="1">
    <source>
        <dbReference type="ARBA" id="ARBA00022475"/>
    </source>
</evidence>
<evidence type="ECO:0000256" key="6">
    <source>
        <dbReference type="ARBA" id="ARBA00022989"/>
    </source>
</evidence>
<evidence type="ECO:0000256" key="7">
    <source>
        <dbReference type="ARBA" id="ARBA00023136"/>
    </source>
</evidence>
<feature type="compositionally biased region" description="Acidic residues" evidence="8">
    <location>
        <begin position="312"/>
        <end position="332"/>
    </location>
</feature>
<dbReference type="InterPro" id="IPR050256">
    <property type="entry name" value="Glycosyltransferase_2"/>
</dbReference>
<keyword evidence="2" id="KW-0328">Glycosyltransferase</keyword>